<name>W0A4Y5_9SPHN</name>
<dbReference type="EMBL" id="CP006644">
    <property type="protein sequence ID" value="AHE52994.1"/>
    <property type="molecule type" value="Genomic_DNA"/>
</dbReference>
<evidence type="ECO:0000259" key="1">
    <source>
        <dbReference type="Pfam" id="PF01796"/>
    </source>
</evidence>
<dbReference type="KEGG" id="ssan:NX02_06320"/>
<feature type="domain" description="ChsH2 C-terminal OB-fold" evidence="1">
    <location>
        <begin position="18"/>
        <end position="82"/>
    </location>
</feature>
<dbReference type="Pfam" id="PF01796">
    <property type="entry name" value="OB_ChsH2_C"/>
    <property type="match status" value="1"/>
</dbReference>
<dbReference type="SUPFAM" id="SSF50249">
    <property type="entry name" value="Nucleic acid-binding proteins"/>
    <property type="match status" value="1"/>
</dbReference>
<organism evidence="2 3">
    <name type="scientific">Sphingomonas sanxanigenens DSM 19645 = NX02</name>
    <dbReference type="NCBI Taxonomy" id="1123269"/>
    <lineage>
        <taxon>Bacteria</taxon>
        <taxon>Pseudomonadati</taxon>
        <taxon>Pseudomonadota</taxon>
        <taxon>Alphaproteobacteria</taxon>
        <taxon>Sphingomonadales</taxon>
        <taxon>Sphingomonadaceae</taxon>
        <taxon>Sphingomonas</taxon>
    </lineage>
</organism>
<keyword evidence="3" id="KW-1185">Reference proteome</keyword>
<dbReference type="HOGENOM" id="CLU_144707_1_0_5"/>
<dbReference type="eggNOG" id="COG1545">
    <property type="taxonomic scope" value="Bacteria"/>
</dbReference>
<dbReference type="AlphaFoldDB" id="W0A4Y5"/>
<dbReference type="Proteomes" id="UP000018851">
    <property type="component" value="Chromosome"/>
</dbReference>
<accession>W0A4Y5</accession>
<protein>
    <recommendedName>
        <fullName evidence="1">ChsH2 C-terminal OB-fold domain-containing protein</fullName>
    </recommendedName>
</protein>
<reference evidence="2 3" key="1">
    <citation type="submission" date="2013-07" db="EMBL/GenBank/DDBJ databases">
        <title>Completed genome of Sphingomonas sanxanigenens NX02.</title>
        <authorList>
            <person name="Ma T."/>
            <person name="Huang H."/>
            <person name="Wu M."/>
            <person name="Li X."/>
            <person name="Li G."/>
        </authorList>
    </citation>
    <scope>NUCLEOTIDE SEQUENCE [LARGE SCALE GENOMIC DNA]</scope>
    <source>
        <strain evidence="2 3">NX02</strain>
    </source>
</reference>
<evidence type="ECO:0000313" key="3">
    <source>
        <dbReference type="Proteomes" id="UP000018851"/>
    </source>
</evidence>
<gene>
    <name evidence="2" type="ORF">NX02_06320</name>
</gene>
<dbReference type="InterPro" id="IPR012340">
    <property type="entry name" value="NA-bd_OB-fold"/>
</dbReference>
<sequence length="107" mass="11849">MRFPARPESDARYERITLPNHGRLWSWTIQRFRPKTPPYAGLDEFEPYAVGYIELDGVLIVESRLTDVAFETLAIGMAMRLVPLLFAAADGLSSTTFAFAPAEGAAA</sequence>
<dbReference type="STRING" id="1123269.NX02_06320"/>
<dbReference type="InterPro" id="IPR002878">
    <property type="entry name" value="ChsH2_C"/>
</dbReference>
<evidence type="ECO:0000313" key="2">
    <source>
        <dbReference type="EMBL" id="AHE52994.1"/>
    </source>
</evidence>
<dbReference type="PATRIC" id="fig|1123269.5.peg.1222"/>
<proteinExistence type="predicted"/>